<dbReference type="GO" id="GO:0046872">
    <property type="term" value="F:metal ion binding"/>
    <property type="evidence" value="ECO:0007669"/>
    <property type="project" value="UniProtKB-KW"/>
</dbReference>
<keyword evidence="1 4" id="KW-0349">Heme</keyword>
<dbReference type="InterPro" id="IPR009056">
    <property type="entry name" value="Cyt_c-like_dom"/>
</dbReference>
<feature type="domain" description="Cytochrome c" evidence="6">
    <location>
        <begin position="33"/>
        <end position="111"/>
    </location>
</feature>
<dbReference type="SUPFAM" id="SSF46626">
    <property type="entry name" value="Cytochrome c"/>
    <property type="match status" value="1"/>
</dbReference>
<dbReference type="CDD" id="cd20777">
    <property type="entry name" value="8prop_heme-binding_NirN"/>
    <property type="match status" value="1"/>
</dbReference>
<dbReference type="Proteomes" id="UP000536534">
    <property type="component" value="Unassembled WGS sequence"/>
</dbReference>
<feature type="chain" id="PRO_5030870961" evidence="5">
    <location>
        <begin position="23"/>
        <end position="529"/>
    </location>
</feature>
<accession>A0A7X7LY41</accession>
<dbReference type="Gene3D" id="2.140.10.20">
    <property type="entry name" value="C-terminal (heme d1) domain of cytochrome cd1-nitrite reductase"/>
    <property type="match status" value="1"/>
</dbReference>
<dbReference type="InterPro" id="IPR036909">
    <property type="entry name" value="Cyt_c-like_dom_sf"/>
</dbReference>
<dbReference type="GO" id="GO:0009055">
    <property type="term" value="F:electron transfer activity"/>
    <property type="evidence" value="ECO:0007669"/>
    <property type="project" value="InterPro"/>
</dbReference>
<dbReference type="InterPro" id="IPR003143">
    <property type="entry name" value="Cyt_cd1_C_sf"/>
</dbReference>
<reference evidence="7 8" key="1">
    <citation type="journal article" date="2020" name="Biotechnol. Biofuels">
        <title>New insights from the biogas microbiome by comprehensive genome-resolved metagenomics of nearly 1600 species originating from multiple anaerobic digesters.</title>
        <authorList>
            <person name="Campanaro S."/>
            <person name="Treu L."/>
            <person name="Rodriguez-R L.M."/>
            <person name="Kovalovszki A."/>
            <person name="Ziels R.M."/>
            <person name="Maus I."/>
            <person name="Zhu X."/>
            <person name="Kougias P.G."/>
            <person name="Basile A."/>
            <person name="Luo G."/>
            <person name="Schluter A."/>
            <person name="Konstantinidis K.T."/>
            <person name="Angelidaki I."/>
        </authorList>
    </citation>
    <scope>NUCLEOTIDE SEQUENCE [LARGE SCALE GENOMIC DNA]</scope>
    <source>
        <strain evidence="7">AS06rmzACSIP_256</strain>
    </source>
</reference>
<keyword evidence="3 4" id="KW-0408">Iron</keyword>
<dbReference type="GO" id="GO:0020037">
    <property type="term" value="F:heme binding"/>
    <property type="evidence" value="ECO:0007669"/>
    <property type="project" value="InterPro"/>
</dbReference>
<dbReference type="AlphaFoldDB" id="A0A7X7LY41"/>
<gene>
    <name evidence="7" type="ORF">GX576_13420</name>
</gene>
<protein>
    <submittedName>
        <fullName evidence="7">Cytochrome C oxidase Cbb3</fullName>
    </submittedName>
</protein>
<evidence type="ECO:0000256" key="1">
    <source>
        <dbReference type="ARBA" id="ARBA00022617"/>
    </source>
</evidence>
<evidence type="ECO:0000256" key="3">
    <source>
        <dbReference type="ARBA" id="ARBA00023004"/>
    </source>
</evidence>
<dbReference type="PANTHER" id="PTHR47197:SF3">
    <property type="entry name" value="DIHYDRO-HEME D1 DEHYDROGENASE"/>
    <property type="match status" value="1"/>
</dbReference>
<proteinExistence type="predicted"/>
<keyword evidence="5" id="KW-0732">Signal</keyword>
<dbReference type="EMBL" id="JAAYYV010000371">
    <property type="protein sequence ID" value="NLF55372.1"/>
    <property type="molecule type" value="Genomic_DNA"/>
</dbReference>
<evidence type="ECO:0000313" key="8">
    <source>
        <dbReference type="Proteomes" id="UP000536534"/>
    </source>
</evidence>
<feature type="signal peptide" evidence="5">
    <location>
        <begin position="1"/>
        <end position="22"/>
    </location>
</feature>
<evidence type="ECO:0000313" key="7">
    <source>
        <dbReference type="EMBL" id="NLF55372.1"/>
    </source>
</evidence>
<keyword evidence="2 4" id="KW-0479">Metal-binding</keyword>
<dbReference type="Pfam" id="PF13442">
    <property type="entry name" value="Cytochrome_CBB3"/>
    <property type="match status" value="1"/>
</dbReference>
<evidence type="ECO:0000256" key="5">
    <source>
        <dbReference type="SAM" id="SignalP"/>
    </source>
</evidence>
<dbReference type="Pfam" id="PF02239">
    <property type="entry name" value="Cytochrom_D1"/>
    <property type="match status" value="1"/>
</dbReference>
<sequence length="529" mass="58098">MKLAAIFSLALLSLSAADATRAAPAAPAPEAAPVSAATRALYQQHCAACHAPDRLGQMGPALLPDNLARLRRAEALRVIREGRAATQMPGFGEQLGESEIAALADFIYTPVSPAPAWSDEAIRASRIVHADPASLSDKPVFDADPMNLFLVVEGGDHHVSVLDGDRLEPIHRFQSRFALHGGPKFTADGRHVFFGSRDGWITKYDLWNLAVVAEVRAGINTRNVAVSPDGRHVAVANYLPNSLVLLDGDLKLIKTIPALDQQGKRSSRVSAVYDATPRNSFVVALKDVPEVWEISYDEKAEEIPVGLVHDFRMREGTFVPGYLNARRTLLQDPLDDFFFTQSYAELMGASRDGVGQVVNLDVRRKIADLPLDGMPHLGSGITWQWNGRTVMASTNLKAAEVTVIDLETWEVIKRIPTRGPGFFLRSHGDSRHAFVDSMMSPEAKHVLQVIDKQTLEVVKEIVGEPGKTLAHIEFTRDGRYALASLWEEDGAVIVFDAETLEEVKRLPMSKPVGKYNVWNKITRDEGTSH</sequence>
<dbReference type="SUPFAM" id="SSF51004">
    <property type="entry name" value="C-terminal (heme d1) domain of cytochrome cd1-nitrite reductase"/>
    <property type="match status" value="1"/>
</dbReference>
<comment type="caution">
    <text evidence="7">The sequence shown here is derived from an EMBL/GenBank/DDBJ whole genome shotgun (WGS) entry which is preliminary data.</text>
</comment>
<organism evidence="7 8">
    <name type="scientific">Thauera phenolivorans</name>
    <dbReference type="NCBI Taxonomy" id="1792543"/>
    <lineage>
        <taxon>Bacteria</taxon>
        <taxon>Pseudomonadati</taxon>
        <taxon>Pseudomonadota</taxon>
        <taxon>Betaproteobacteria</taxon>
        <taxon>Rhodocyclales</taxon>
        <taxon>Zoogloeaceae</taxon>
        <taxon>Thauera</taxon>
    </lineage>
</organism>
<dbReference type="InterPro" id="IPR011048">
    <property type="entry name" value="Haem_d1_sf"/>
</dbReference>
<dbReference type="InterPro" id="IPR051200">
    <property type="entry name" value="Host-pathogen_enzymatic-act"/>
</dbReference>
<evidence type="ECO:0000259" key="6">
    <source>
        <dbReference type="PROSITE" id="PS51007"/>
    </source>
</evidence>
<evidence type="ECO:0000256" key="4">
    <source>
        <dbReference type="PROSITE-ProRule" id="PRU00433"/>
    </source>
</evidence>
<dbReference type="PANTHER" id="PTHR47197">
    <property type="entry name" value="PROTEIN NIRF"/>
    <property type="match status" value="1"/>
</dbReference>
<dbReference type="PROSITE" id="PS51007">
    <property type="entry name" value="CYTC"/>
    <property type="match status" value="1"/>
</dbReference>
<evidence type="ECO:0000256" key="2">
    <source>
        <dbReference type="ARBA" id="ARBA00022723"/>
    </source>
</evidence>
<name>A0A7X7LY41_9RHOO</name>
<dbReference type="Gene3D" id="1.10.760.10">
    <property type="entry name" value="Cytochrome c-like domain"/>
    <property type="match status" value="1"/>
</dbReference>